<name>A0A9X1ZNM2_9GAMM</name>
<comment type="caution">
    <text evidence="1">The sequence shown here is derived from an EMBL/GenBank/DDBJ whole genome shotgun (WGS) entry which is preliminary data.</text>
</comment>
<reference evidence="1" key="1">
    <citation type="submission" date="2022-01" db="EMBL/GenBank/DDBJ databases">
        <title>Whole genome-based taxonomy of the Shewanellaceae.</title>
        <authorList>
            <person name="Martin-Rodriguez A.J."/>
        </authorList>
    </citation>
    <scope>NUCLEOTIDE SEQUENCE</scope>
    <source>
        <strain evidence="1">DSM 16422</strain>
    </source>
</reference>
<dbReference type="AlphaFoldDB" id="A0A9X1ZNM2"/>
<dbReference type="EMBL" id="JAKIKP010000007">
    <property type="protein sequence ID" value="MCL1143220.1"/>
    <property type="molecule type" value="Genomic_DNA"/>
</dbReference>
<dbReference type="Pfam" id="PF14284">
    <property type="entry name" value="PcfJ"/>
    <property type="match status" value="1"/>
</dbReference>
<evidence type="ECO:0000313" key="1">
    <source>
        <dbReference type="EMBL" id="MCL1143220.1"/>
    </source>
</evidence>
<proteinExistence type="predicted"/>
<sequence>MNQQLVIPTRTLGFEYDLELHNWNSNLNAYRVFNNKSKELIEGGIGLGFNIISQFYADTDWENSIPEEYLKKTAPFVEHQYQMLWLVANSEPAKQLLMSRPLLLVLICEHFAIDNRMALTLSNLGQRDILKNLGYDGSKAALKFIDKLALDFERNIELEHVKKQLDARFCRHKVFKHYSRVNFAALSLDGKFPFLTGSRLGQYANNCQIRRVSLVRYLSDTLMLGIELGVNDPTARVRELASLEELQELHHLWIEQRNNIRAERREKVRPDNADLPYPELIPGNEYIVPIKNYDELINEGKSQKHCIAVYHHRIVGGHYCAFTMIKPERITIGVSVYKKDKHKHVIQLDQIAGKCNALPTNETRELVYKWLEAAKKDGNKCEGGV</sequence>
<dbReference type="InterPro" id="IPR025586">
    <property type="entry name" value="PcfJ"/>
</dbReference>
<protein>
    <submittedName>
        <fullName evidence="1">PcfJ domain-containing protein</fullName>
    </submittedName>
</protein>
<organism evidence="1 2">
    <name type="scientific">Shewanella gaetbuli</name>
    <dbReference type="NCBI Taxonomy" id="220752"/>
    <lineage>
        <taxon>Bacteria</taxon>
        <taxon>Pseudomonadati</taxon>
        <taxon>Pseudomonadota</taxon>
        <taxon>Gammaproteobacteria</taxon>
        <taxon>Alteromonadales</taxon>
        <taxon>Shewanellaceae</taxon>
        <taxon>Shewanella</taxon>
    </lineage>
</organism>
<accession>A0A9X1ZNM2</accession>
<keyword evidence="2" id="KW-1185">Reference proteome</keyword>
<dbReference type="RefSeq" id="WP_248995897.1">
    <property type="nucleotide sequence ID" value="NZ_JAKIKP010000007.1"/>
</dbReference>
<evidence type="ECO:0000313" key="2">
    <source>
        <dbReference type="Proteomes" id="UP001139333"/>
    </source>
</evidence>
<dbReference type="Proteomes" id="UP001139333">
    <property type="component" value="Unassembled WGS sequence"/>
</dbReference>
<gene>
    <name evidence="1" type="ORF">L2672_10985</name>
</gene>